<dbReference type="EMBL" id="FOJS01000042">
    <property type="protein sequence ID" value="SFA53345.1"/>
    <property type="molecule type" value="Genomic_DNA"/>
</dbReference>
<evidence type="ECO:0000256" key="1">
    <source>
        <dbReference type="SAM" id="Phobius"/>
    </source>
</evidence>
<reference evidence="3" key="1">
    <citation type="submission" date="2016-10" db="EMBL/GenBank/DDBJ databases">
        <authorList>
            <person name="Varghese N."/>
            <person name="Submissions S."/>
        </authorList>
    </citation>
    <scope>NUCLEOTIDE SEQUENCE [LARGE SCALE GENOMIC DNA]</scope>
    <source>
        <strain evidence="3">M1</strain>
    </source>
</reference>
<name>A0A1I0TNN1_9BACL</name>
<keyword evidence="3" id="KW-1185">Reference proteome</keyword>
<feature type="transmembrane region" description="Helical" evidence="1">
    <location>
        <begin position="94"/>
        <end position="127"/>
    </location>
</feature>
<keyword evidence="1" id="KW-0472">Membrane</keyword>
<evidence type="ECO:0008006" key="4">
    <source>
        <dbReference type="Google" id="ProtNLM"/>
    </source>
</evidence>
<feature type="transmembrane region" description="Helical" evidence="1">
    <location>
        <begin position="139"/>
        <end position="161"/>
    </location>
</feature>
<accession>A0A1I0TNN1</accession>
<proteinExistence type="predicted"/>
<organism evidence="2 3">
    <name type="scientific">Parageobacillus thermantarcticus</name>
    <dbReference type="NCBI Taxonomy" id="186116"/>
    <lineage>
        <taxon>Bacteria</taxon>
        <taxon>Bacillati</taxon>
        <taxon>Bacillota</taxon>
        <taxon>Bacilli</taxon>
        <taxon>Bacillales</taxon>
        <taxon>Anoxybacillaceae</taxon>
        <taxon>Parageobacillus</taxon>
    </lineage>
</organism>
<feature type="transmembrane region" description="Helical" evidence="1">
    <location>
        <begin position="53"/>
        <end position="74"/>
    </location>
</feature>
<sequence>MTDSMPLYYNMFMPILIHMGDLFMMYKSNPLKEIFHPKAAFAQLKEAERVKNVAIVVLILLFSSIVLSLLRAYFGIGTEELTKHLDRYTSEQFAFSQLLFAFGHALGGLFVPLLFLFISSIIYYLLFDVDFIKLLTIQLPVLLIFLLEDIVLFPLQLFFGVKDLFSPFSLSVWGPYITKHAFIWSLLRTVSVFSIWAISLQIIALRSLTEKPVQRVAMIVIAVYVFFALLITACTEFPFSGS</sequence>
<dbReference type="STRING" id="186116.SAMN05192569_104219"/>
<evidence type="ECO:0000313" key="3">
    <source>
        <dbReference type="Proteomes" id="UP000198650"/>
    </source>
</evidence>
<feature type="transmembrane region" description="Helical" evidence="1">
    <location>
        <begin position="216"/>
        <end position="239"/>
    </location>
</feature>
<feature type="transmembrane region" description="Helical" evidence="1">
    <location>
        <begin position="181"/>
        <end position="204"/>
    </location>
</feature>
<keyword evidence="1" id="KW-1133">Transmembrane helix</keyword>
<dbReference type="AlphaFoldDB" id="A0A1I0TNN1"/>
<dbReference type="Proteomes" id="UP000198650">
    <property type="component" value="Unassembled WGS sequence"/>
</dbReference>
<evidence type="ECO:0000313" key="2">
    <source>
        <dbReference type="EMBL" id="SFA53345.1"/>
    </source>
</evidence>
<gene>
    <name evidence="2" type="ORF">SAMN05192569_104219</name>
</gene>
<protein>
    <recommendedName>
        <fullName evidence="4">Yip1 domain-containing protein</fullName>
    </recommendedName>
</protein>
<keyword evidence="1" id="KW-0812">Transmembrane</keyword>